<dbReference type="PANTHER" id="PTHR39087:SF2">
    <property type="entry name" value="UPF0104 MEMBRANE PROTEIN MJ1595"/>
    <property type="match status" value="1"/>
</dbReference>
<evidence type="ECO:0008006" key="10">
    <source>
        <dbReference type="Google" id="ProtNLM"/>
    </source>
</evidence>
<comment type="caution">
    <text evidence="8">The sequence shown here is derived from an EMBL/GenBank/DDBJ whole genome shotgun (WGS) entry which is preliminary data.</text>
</comment>
<keyword evidence="4 7" id="KW-0812">Transmembrane</keyword>
<evidence type="ECO:0000313" key="8">
    <source>
        <dbReference type="EMBL" id="KCZ70860.1"/>
    </source>
</evidence>
<gene>
    <name evidence="8" type="ORF">ANME2D_02885</name>
</gene>
<dbReference type="RefSeq" id="WP_081810299.1">
    <property type="nucleotide sequence ID" value="NZ_JMIY01000007.1"/>
</dbReference>
<keyword evidence="9" id="KW-1185">Reference proteome</keyword>
<keyword evidence="6 7" id="KW-0472">Membrane</keyword>
<evidence type="ECO:0000256" key="3">
    <source>
        <dbReference type="ARBA" id="ARBA00022475"/>
    </source>
</evidence>
<sequence>MSAENLMRGFKTRNIWFVFVVGAAIFVIFINEIGYGRLLLLISNANKQLVPLVILLNILNLTAFTMSWKYLIPVDISFYKLFKFYTAGTFINNITPTFGVGGEPVKAILLGKEIGASKSFCFASVVSQRMLNMFTFLVIELMGITLLFYSPELRLGIWQILALLFSIELGFIAFGLLVYFYIRKDRFSSFIHSIIRFSAPFIRLVRRGFDHRAHADAVERSIDSFHIGLKDIRRNRSGLANTIIFSSLGWTFDIMAIYVVFLSLGEAHIGISVLIITYTISMISGWLPLFLPGGLGIVDGTMAALFILSGVPTDVALLATLFYRLGSYWFNTVFGAFYFMGALRL</sequence>
<dbReference type="GO" id="GO:0005886">
    <property type="term" value="C:plasma membrane"/>
    <property type="evidence" value="ECO:0007669"/>
    <property type="project" value="UniProtKB-SubCell"/>
</dbReference>
<feature type="transmembrane region" description="Helical" evidence="7">
    <location>
        <begin position="239"/>
        <end position="261"/>
    </location>
</feature>
<dbReference type="Pfam" id="PF03706">
    <property type="entry name" value="LPG_synthase_TM"/>
    <property type="match status" value="1"/>
</dbReference>
<proteinExistence type="inferred from homology"/>
<evidence type="ECO:0000256" key="2">
    <source>
        <dbReference type="ARBA" id="ARBA00011061"/>
    </source>
</evidence>
<dbReference type="Proteomes" id="UP000027153">
    <property type="component" value="Unassembled WGS sequence"/>
</dbReference>
<comment type="similarity">
    <text evidence="2">Belongs to the UPF0104 family.</text>
</comment>
<feature type="transmembrane region" description="Helical" evidence="7">
    <location>
        <begin position="303"/>
        <end position="322"/>
    </location>
</feature>
<feature type="transmembrane region" description="Helical" evidence="7">
    <location>
        <begin position="156"/>
        <end position="182"/>
    </location>
</feature>
<dbReference type="AlphaFoldDB" id="A0A062V645"/>
<dbReference type="PANTHER" id="PTHR39087">
    <property type="entry name" value="UPF0104 MEMBRANE PROTEIN MJ1595"/>
    <property type="match status" value="1"/>
</dbReference>
<evidence type="ECO:0000256" key="1">
    <source>
        <dbReference type="ARBA" id="ARBA00004651"/>
    </source>
</evidence>
<dbReference type="NCBIfam" id="TIGR00374">
    <property type="entry name" value="flippase-like domain"/>
    <property type="match status" value="1"/>
</dbReference>
<protein>
    <recommendedName>
        <fullName evidence="10">Integral membrane protein</fullName>
    </recommendedName>
</protein>
<organism evidence="8 9">
    <name type="scientific">Candidatus Methanoperedens nitratireducens</name>
    <dbReference type="NCBI Taxonomy" id="1392998"/>
    <lineage>
        <taxon>Archaea</taxon>
        <taxon>Methanobacteriati</taxon>
        <taxon>Methanobacteriota</taxon>
        <taxon>Stenosarchaea group</taxon>
        <taxon>Methanomicrobia</taxon>
        <taxon>Methanosarcinales</taxon>
        <taxon>ANME-2 cluster</taxon>
        <taxon>Candidatus Methanoperedentaceae</taxon>
        <taxon>Candidatus Methanoperedens</taxon>
    </lineage>
</organism>
<dbReference type="OrthoDB" id="15513at2157"/>
<name>A0A062V645_9EURY</name>
<accession>A0A062V645</accession>
<keyword evidence="5 7" id="KW-1133">Transmembrane helix</keyword>
<feature type="transmembrane region" description="Helical" evidence="7">
    <location>
        <begin position="12"/>
        <end position="30"/>
    </location>
</feature>
<feature type="transmembrane region" description="Helical" evidence="7">
    <location>
        <begin position="50"/>
        <end position="72"/>
    </location>
</feature>
<evidence type="ECO:0000256" key="7">
    <source>
        <dbReference type="SAM" id="Phobius"/>
    </source>
</evidence>
<dbReference type="EMBL" id="JMIY01000007">
    <property type="protein sequence ID" value="KCZ70860.1"/>
    <property type="molecule type" value="Genomic_DNA"/>
</dbReference>
<reference evidence="8 9" key="1">
    <citation type="journal article" date="2013" name="Nature">
        <title>Anaerobic oxidation of methane coupled to nitrate reduction in a novel archaeal lineage.</title>
        <authorList>
            <person name="Haroon M.F."/>
            <person name="Hu S."/>
            <person name="Shi Y."/>
            <person name="Imelfort M."/>
            <person name="Keller J."/>
            <person name="Hugenholtz P."/>
            <person name="Yuan Z."/>
            <person name="Tyson G.W."/>
        </authorList>
    </citation>
    <scope>NUCLEOTIDE SEQUENCE [LARGE SCALE GENOMIC DNA]</scope>
    <source>
        <strain evidence="8 9">ANME-2d</strain>
    </source>
</reference>
<feature type="transmembrane region" description="Helical" evidence="7">
    <location>
        <begin position="267"/>
        <end position="291"/>
    </location>
</feature>
<evidence type="ECO:0000256" key="4">
    <source>
        <dbReference type="ARBA" id="ARBA00022692"/>
    </source>
</evidence>
<evidence type="ECO:0000256" key="6">
    <source>
        <dbReference type="ARBA" id="ARBA00023136"/>
    </source>
</evidence>
<evidence type="ECO:0000313" key="9">
    <source>
        <dbReference type="Proteomes" id="UP000027153"/>
    </source>
</evidence>
<dbReference type="InterPro" id="IPR022791">
    <property type="entry name" value="L-PG_synthase/AglD"/>
</dbReference>
<keyword evidence="3" id="KW-1003">Cell membrane</keyword>
<comment type="subcellular location">
    <subcellularLocation>
        <location evidence="1">Cell membrane</location>
        <topology evidence="1">Multi-pass membrane protein</topology>
    </subcellularLocation>
</comment>
<feature type="transmembrane region" description="Helical" evidence="7">
    <location>
        <begin position="130"/>
        <end position="150"/>
    </location>
</feature>
<evidence type="ECO:0000256" key="5">
    <source>
        <dbReference type="ARBA" id="ARBA00022989"/>
    </source>
</evidence>